<comment type="similarity">
    <text evidence="2 15 16">Belongs to the ATPase B chain family.</text>
</comment>
<protein>
    <recommendedName>
        <fullName evidence="15">ATP synthase subunit b</fullName>
    </recommendedName>
    <alternativeName>
        <fullName evidence="15">ATP synthase F(0) sector subunit b</fullName>
    </alternativeName>
    <alternativeName>
        <fullName evidence="15">ATPase subunit I</fullName>
    </alternativeName>
    <alternativeName>
        <fullName evidence="15">F-type ATPase subunit b</fullName>
        <shortName evidence="15">F-ATPase subunit b</shortName>
    </alternativeName>
</protein>
<evidence type="ECO:0000256" key="12">
    <source>
        <dbReference type="ARBA" id="ARBA00025198"/>
    </source>
</evidence>
<dbReference type="Gene3D" id="6.10.250.1580">
    <property type="match status" value="1"/>
</dbReference>
<evidence type="ECO:0000256" key="17">
    <source>
        <dbReference type="SAM" id="Coils"/>
    </source>
</evidence>
<sequence>MFVTQALAQVQSPDAGPTLMETPVPPTGEAIAVDPGHHEEAGFPPMNPEFFASQILWLAITFGVFYYVISKTIVPRISTVLENRRDRIALDLQAAERMQADADEAQAAYEQELASARKNSTRIATEARDTARADADGQRKTIEADLDSRLSAAQARIEEVKVRALAEVDTIAEDAAEAILTDLAGLNVSREDVARAVRSVRS</sequence>
<keyword evidence="5 15" id="KW-0138">CF(0)</keyword>
<keyword evidence="8 15" id="KW-1133">Transmembrane helix</keyword>
<dbReference type="STRING" id="401562.NS365_14055"/>
<evidence type="ECO:0000256" key="5">
    <source>
        <dbReference type="ARBA" id="ARBA00022547"/>
    </source>
</evidence>
<keyword evidence="11 15" id="KW-0066">ATP synthesis</keyword>
<comment type="subunit">
    <text evidence="14 15">F-type ATPases have 2 components, F(1) - the catalytic core - and F(0) - the membrane proton channel. F(1) has five subunits: alpha(3), beta(3), gamma(1), delta(1), epsilon(1). F(0) has three main subunits: a(1), b(2) and c(10-14). The alpha and beta chains form an alternating ring which encloses part of the gamma chain. F(1) is attached to F(0) by a central stalk formed by the gamma and epsilon chains, while a peripheral stalk is formed by the delta and b chains.</text>
</comment>
<dbReference type="GO" id="GO:0005886">
    <property type="term" value="C:plasma membrane"/>
    <property type="evidence" value="ECO:0007669"/>
    <property type="project" value="UniProtKB-SubCell"/>
</dbReference>
<evidence type="ECO:0000256" key="7">
    <source>
        <dbReference type="ARBA" id="ARBA00022781"/>
    </source>
</evidence>
<keyword evidence="4 15" id="KW-1003">Cell membrane</keyword>
<keyword evidence="7 15" id="KW-0375">Hydrogen ion transport</keyword>
<dbReference type="GO" id="GO:0046933">
    <property type="term" value="F:proton-transporting ATP synthase activity, rotational mechanism"/>
    <property type="evidence" value="ECO:0007669"/>
    <property type="project" value="UniProtKB-UniRule"/>
</dbReference>
<evidence type="ECO:0000256" key="16">
    <source>
        <dbReference type="RuleBase" id="RU003848"/>
    </source>
</evidence>
<evidence type="ECO:0000256" key="3">
    <source>
        <dbReference type="ARBA" id="ARBA00022448"/>
    </source>
</evidence>
<dbReference type="RefSeq" id="WP_058635611.1">
    <property type="nucleotide sequence ID" value="NZ_LDPZ01000030.1"/>
</dbReference>
<keyword evidence="17" id="KW-0175">Coiled coil</keyword>
<keyword evidence="6 15" id="KW-0812">Transmembrane</keyword>
<dbReference type="CDD" id="cd06503">
    <property type="entry name" value="ATP-synt_Fo_b"/>
    <property type="match status" value="1"/>
</dbReference>
<keyword evidence="18" id="KW-0378">Hydrolase</keyword>
<accession>A0A175R6N4</accession>
<dbReference type="GO" id="GO:0046961">
    <property type="term" value="F:proton-transporting ATPase activity, rotational mechanism"/>
    <property type="evidence" value="ECO:0007669"/>
    <property type="project" value="TreeGrafter"/>
</dbReference>
<evidence type="ECO:0000256" key="13">
    <source>
        <dbReference type="ARBA" id="ARBA00025614"/>
    </source>
</evidence>
<reference evidence="18 19" key="1">
    <citation type="journal article" date="2016" name="Front. Microbiol.">
        <title>Genomic Resource of Rice Seed Associated Bacteria.</title>
        <authorList>
            <person name="Midha S."/>
            <person name="Bansal K."/>
            <person name="Sharma S."/>
            <person name="Kumar N."/>
            <person name="Patil P.P."/>
            <person name="Chaudhry V."/>
            <person name="Patil P.B."/>
        </authorList>
    </citation>
    <scope>NUCLEOTIDE SEQUENCE [LARGE SCALE GENOMIC DNA]</scope>
    <source>
        <strain evidence="18 19">NS226</strain>
    </source>
</reference>
<keyword evidence="3 15" id="KW-0813">Transport</keyword>
<comment type="function">
    <text evidence="12 15">F(1)F(0) ATP synthase produces ATP from ADP in the presence of a proton or sodium gradient. F-type ATPases consist of two structural domains, F(1) containing the extramembraneous catalytic core and F(0) containing the membrane proton channel, linked together by a central stalk and a peripheral stalk. During catalysis, ATP synthesis in the catalytic domain of F(1) is coupled via a rotary mechanism of the central stalk subunits to proton translocation.</text>
</comment>
<evidence type="ECO:0000256" key="9">
    <source>
        <dbReference type="ARBA" id="ARBA00023065"/>
    </source>
</evidence>
<name>A0A175R6N4_9HYPH</name>
<feature type="coiled-coil region" evidence="17">
    <location>
        <begin position="92"/>
        <end position="119"/>
    </location>
</feature>
<dbReference type="Pfam" id="PF00430">
    <property type="entry name" value="ATP-synt_B"/>
    <property type="match status" value="1"/>
</dbReference>
<dbReference type="HAMAP" id="MF_01398">
    <property type="entry name" value="ATP_synth_b_bprime"/>
    <property type="match status" value="1"/>
</dbReference>
<evidence type="ECO:0000256" key="1">
    <source>
        <dbReference type="ARBA" id="ARBA00004377"/>
    </source>
</evidence>
<evidence type="ECO:0000256" key="10">
    <source>
        <dbReference type="ARBA" id="ARBA00023136"/>
    </source>
</evidence>
<keyword evidence="10 15" id="KW-0472">Membrane</keyword>
<dbReference type="PANTHER" id="PTHR33445:SF1">
    <property type="entry name" value="ATP SYNTHASE SUBUNIT B"/>
    <property type="match status" value="1"/>
</dbReference>
<evidence type="ECO:0000256" key="14">
    <source>
        <dbReference type="ARBA" id="ARBA00025830"/>
    </source>
</evidence>
<dbReference type="Proteomes" id="UP000078272">
    <property type="component" value="Unassembled WGS sequence"/>
</dbReference>
<dbReference type="EMBL" id="LDPZ01000030">
    <property type="protein sequence ID" value="KTQ94114.1"/>
    <property type="molecule type" value="Genomic_DNA"/>
</dbReference>
<dbReference type="PATRIC" id="fig|401562.3.peg.2667"/>
<dbReference type="PANTHER" id="PTHR33445">
    <property type="entry name" value="ATP SYNTHASE SUBUNIT B', CHLOROPLASTIC"/>
    <property type="match status" value="1"/>
</dbReference>
<evidence type="ECO:0000256" key="6">
    <source>
        <dbReference type="ARBA" id="ARBA00022692"/>
    </source>
</evidence>
<dbReference type="NCBIfam" id="NF006612">
    <property type="entry name" value="PRK09174.1"/>
    <property type="match status" value="1"/>
</dbReference>
<evidence type="ECO:0000313" key="18">
    <source>
        <dbReference type="EMBL" id="KTQ94114.1"/>
    </source>
</evidence>
<comment type="function">
    <text evidence="13">Component of the F(0) channel, it forms part of the peripheral stalk, linking F(1) to F(0). The b'-subunit is a diverged and duplicated form of b found in plants and photosynthetic bacteria.</text>
</comment>
<comment type="subcellular location">
    <subcellularLocation>
        <location evidence="1">Cell inner membrane</location>
        <topology evidence="1">Single-pass membrane protein</topology>
    </subcellularLocation>
    <subcellularLocation>
        <location evidence="15">Cell membrane</location>
        <topology evidence="15">Single-pass membrane protein</topology>
    </subcellularLocation>
</comment>
<keyword evidence="9 15" id="KW-0406">Ion transport</keyword>
<gene>
    <name evidence="15" type="primary">atpF</name>
    <name evidence="18" type="ORF">NS226_14820</name>
</gene>
<evidence type="ECO:0000256" key="4">
    <source>
        <dbReference type="ARBA" id="ARBA00022475"/>
    </source>
</evidence>
<dbReference type="AlphaFoldDB" id="A0A175R6N4"/>
<dbReference type="GO" id="GO:0045259">
    <property type="term" value="C:proton-transporting ATP synthase complex"/>
    <property type="evidence" value="ECO:0007669"/>
    <property type="project" value="UniProtKB-KW"/>
</dbReference>
<evidence type="ECO:0000256" key="11">
    <source>
        <dbReference type="ARBA" id="ARBA00023310"/>
    </source>
</evidence>
<evidence type="ECO:0000256" key="15">
    <source>
        <dbReference type="HAMAP-Rule" id="MF_01398"/>
    </source>
</evidence>
<evidence type="ECO:0000313" key="19">
    <source>
        <dbReference type="Proteomes" id="UP000078272"/>
    </source>
</evidence>
<comment type="caution">
    <text evidence="18">The sequence shown here is derived from an EMBL/GenBank/DDBJ whole genome shotgun (WGS) entry which is preliminary data.</text>
</comment>
<dbReference type="OrthoDB" id="9805716at2"/>
<feature type="transmembrane region" description="Helical" evidence="15">
    <location>
        <begin position="50"/>
        <end position="69"/>
    </location>
</feature>
<dbReference type="InterPro" id="IPR050059">
    <property type="entry name" value="ATP_synthase_B_chain"/>
</dbReference>
<dbReference type="GO" id="GO:0016787">
    <property type="term" value="F:hydrolase activity"/>
    <property type="evidence" value="ECO:0007669"/>
    <property type="project" value="UniProtKB-KW"/>
</dbReference>
<organism evidence="18 19">
    <name type="scientific">Aureimonas ureilytica</name>
    <dbReference type="NCBI Taxonomy" id="401562"/>
    <lineage>
        <taxon>Bacteria</taxon>
        <taxon>Pseudomonadati</taxon>
        <taxon>Pseudomonadota</taxon>
        <taxon>Alphaproteobacteria</taxon>
        <taxon>Hyphomicrobiales</taxon>
        <taxon>Aurantimonadaceae</taxon>
        <taxon>Aureimonas</taxon>
    </lineage>
</organism>
<proteinExistence type="inferred from homology"/>
<evidence type="ECO:0000256" key="2">
    <source>
        <dbReference type="ARBA" id="ARBA00005513"/>
    </source>
</evidence>
<evidence type="ECO:0000256" key="8">
    <source>
        <dbReference type="ARBA" id="ARBA00022989"/>
    </source>
</evidence>
<dbReference type="InterPro" id="IPR002146">
    <property type="entry name" value="ATP_synth_b/b'su_bac/chlpt"/>
</dbReference>